<dbReference type="PANTHER" id="PTHR48048">
    <property type="entry name" value="GLYCOSYLTRANSFERASE"/>
    <property type="match status" value="1"/>
</dbReference>
<accession>A0A5J9VTP4</accession>
<proteinExistence type="inferred from homology"/>
<dbReference type="PANTHER" id="PTHR48048:SF79">
    <property type="entry name" value="ANTHOCYANIDIN 3-O-GLUCOSYLTRANSFERASE"/>
    <property type="match status" value="1"/>
</dbReference>
<reference evidence="3 4" key="1">
    <citation type="journal article" date="2019" name="Sci. Rep.">
        <title>A high-quality genome of Eragrostis curvula grass provides insights into Poaceae evolution and supports new strategies to enhance forage quality.</title>
        <authorList>
            <person name="Carballo J."/>
            <person name="Santos B.A.C.M."/>
            <person name="Zappacosta D."/>
            <person name="Garbus I."/>
            <person name="Selva J.P."/>
            <person name="Gallo C.A."/>
            <person name="Diaz A."/>
            <person name="Albertini E."/>
            <person name="Caccamo M."/>
            <person name="Echenique V."/>
        </authorList>
    </citation>
    <scope>NUCLEOTIDE SEQUENCE [LARGE SCALE GENOMIC DNA]</scope>
    <source>
        <strain evidence="4">cv. Victoria</strain>
        <tissue evidence="3">Leaf</tissue>
    </source>
</reference>
<dbReference type="Gene3D" id="3.40.50.2000">
    <property type="entry name" value="Glycogen Phosphorylase B"/>
    <property type="match status" value="3"/>
</dbReference>
<organism evidence="3 4">
    <name type="scientific">Eragrostis curvula</name>
    <name type="common">weeping love grass</name>
    <dbReference type="NCBI Taxonomy" id="38414"/>
    <lineage>
        <taxon>Eukaryota</taxon>
        <taxon>Viridiplantae</taxon>
        <taxon>Streptophyta</taxon>
        <taxon>Embryophyta</taxon>
        <taxon>Tracheophyta</taxon>
        <taxon>Spermatophyta</taxon>
        <taxon>Magnoliopsida</taxon>
        <taxon>Liliopsida</taxon>
        <taxon>Poales</taxon>
        <taxon>Poaceae</taxon>
        <taxon>PACMAD clade</taxon>
        <taxon>Chloridoideae</taxon>
        <taxon>Eragrostideae</taxon>
        <taxon>Eragrostidinae</taxon>
        <taxon>Eragrostis</taxon>
    </lineage>
</organism>
<dbReference type="GO" id="GO:0035251">
    <property type="term" value="F:UDP-glucosyltransferase activity"/>
    <property type="evidence" value="ECO:0007669"/>
    <property type="project" value="InterPro"/>
</dbReference>
<dbReference type="SUPFAM" id="SSF53756">
    <property type="entry name" value="UDP-Glycosyltransferase/glycogen phosphorylase"/>
    <property type="match status" value="1"/>
</dbReference>
<keyword evidence="2" id="KW-0808">Transferase</keyword>
<dbReference type="Pfam" id="PF00201">
    <property type="entry name" value="UDPGT"/>
    <property type="match status" value="1"/>
</dbReference>
<gene>
    <name evidence="3" type="ORF">EJB05_12412</name>
</gene>
<dbReference type="InterPro" id="IPR050481">
    <property type="entry name" value="UDP-glycosyltransf_plant"/>
</dbReference>
<dbReference type="CDD" id="cd03784">
    <property type="entry name" value="GT1_Gtf-like"/>
    <property type="match status" value="1"/>
</dbReference>
<dbReference type="FunFam" id="3.40.50.2000:FF:000056">
    <property type="entry name" value="Glycosyltransferase"/>
    <property type="match status" value="1"/>
</dbReference>
<comment type="similarity">
    <text evidence="1">Belongs to the UDP-glycosyltransferase family.</text>
</comment>
<sequence>MPSNTGASPVTKPTVVLVPVWGVGHFVPMLEAAKRLLARSGGTLTITVLVMPAPTATRASEIAEHIRQEEAGGLDIRFHWRAQDLKYGYSKISKDKKKQAHNSSKLEIEHIEAQGGPAPGFQHLPAVQHPAEATYSGIEEFISRYVQLYVPHVQTAIAGFTCPVAAVLVDIFCTTLFDATHELGVPAYVYLISSAAMCALLLRSPSLDDEVAGEFEELEDGVDVPGLPPVPPSCLPTGMENRKIATYKWFVYNGRRYMEAKGIVVNTIAELEPSVLAAIAEGRCTCGVRAPTFYTIGPVLPLTSTAQQGHECLRWLDLQPVASVVFLCFGGGGFCTTPQAHEIADALERSGHRFLWVLRGPPENGTKLPTDANLAELLPAGFLERTKMRGLVWPERAPQKEILAHKAVGGFVTHCGWNSILESMWFGVPMVPWPASAEQHYNAFTLVANMGLAVAMKVDRNKSNFVEAAELERVIKALMDDEEGKRVRKKAMEMKAASRQALEDGGSSYKSLQRLRDALHDGAVLPNTRDQIFKI</sequence>
<evidence type="ECO:0000256" key="2">
    <source>
        <dbReference type="ARBA" id="ARBA00022679"/>
    </source>
</evidence>
<dbReference type="PROSITE" id="PS00018">
    <property type="entry name" value="EF_HAND_1"/>
    <property type="match status" value="1"/>
</dbReference>
<evidence type="ECO:0000313" key="3">
    <source>
        <dbReference type="EMBL" id="TVU39011.1"/>
    </source>
</evidence>
<comment type="caution">
    <text evidence="3">The sequence shown here is derived from an EMBL/GenBank/DDBJ whole genome shotgun (WGS) entry which is preliminary data.</text>
</comment>
<dbReference type="InterPro" id="IPR018247">
    <property type="entry name" value="EF_Hand_1_Ca_BS"/>
</dbReference>
<dbReference type="InterPro" id="IPR002213">
    <property type="entry name" value="UDP_glucos_trans"/>
</dbReference>
<evidence type="ECO:0008006" key="5">
    <source>
        <dbReference type="Google" id="ProtNLM"/>
    </source>
</evidence>
<dbReference type="EMBL" id="RWGY01000007">
    <property type="protein sequence ID" value="TVU39011.1"/>
    <property type="molecule type" value="Genomic_DNA"/>
</dbReference>
<feature type="non-terminal residue" evidence="3">
    <location>
        <position position="1"/>
    </location>
</feature>
<dbReference type="OrthoDB" id="5835829at2759"/>
<keyword evidence="4" id="KW-1185">Reference proteome</keyword>
<dbReference type="Gramene" id="TVU39011">
    <property type="protein sequence ID" value="TVU39011"/>
    <property type="gene ID" value="EJB05_12412"/>
</dbReference>
<name>A0A5J9VTP4_9POAL</name>
<evidence type="ECO:0000313" key="4">
    <source>
        <dbReference type="Proteomes" id="UP000324897"/>
    </source>
</evidence>
<dbReference type="AlphaFoldDB" id="A0A5J9VTP4"/>
<evidence type="ECO:0000256" key="1">
    <source>
        <dbReference type="ARBA" id="ARBA00009995"/>
    </source>
</evidence>
<protein>
    <recommendedName>
        <fullName evidence="5">Glycosyltransferase</fullName>
    </recommendedName>
</protein>
<dbReference type="FunFam" id="3.40.50.2000:FF:000089">
    <property type="entry name" value="Glycosyltransferase"/>
    <property type="match status" value="1"/>
</dbReference>
<dbReference type="Proteomes" id="UP000324897">
    <property type="component" value="Chromosome 4"/>
</dbReference>